<evidence type="ECO:0000256" key="9">
    <source>
        <dbReference type="ARBA" id="ARBA00022636"/>
    </source>
</evidence>
<evidence type="ECO:0000313" key="17">
    <source>
        <dbReference type="Proteomes" id="UP000559809"/>
    </source>
</evidence>
<dbReference type="GO" id="GO:0005886">
    <property type="term" value="C:plasma membrane"/>
    <property type="evidence" value="ECO:0007669"/>
    <property type="project" value="UniProtKB-SubCell"/>
</dbReference>
<dbReference type="PRINTS" id="PR01440">
    <property type="entry name" value="CELLSNTHASEB"/>
</dbReference>
<evidence type="ECO:0000256" key="6">
    <source>
        <dbReference type="ARBA" id="ARBA00021844"/>
    </source>
</evidence>
<dbReference type="NCBIfam" id="NF008323">
    <property type="entry name" value="PRK11114.1-1"/>
    <property type="match status" value="1"/>
</dbReference>
<dbReference type="UniPathway" id="UPA00694"/>
<comment type="function">
    <text evidence="1 15">Binds the cellulose synthase activator, bis-(3'-5') cyclic diguanylic acid (c-di-GMP).</text>
</comment>
<evidence type="ECO:0000256" key="3">
    <source>
        <dbReference type="ARBA" id="ARBA00005186"/>
    </source>
</evidence>
<keyword evidence="11 15" id="KW-0135">Cellulose biosynthesis</keyword>
<evidence type="ECO:0000256" key="7">
    <source>
        <dbReference type="ARBA" id="ARBA00022475"/>
    </source>
</evidence>
<dbReference type="PANTHER" id="PTHR39083:SF1">
    <property type="entry name" value="CYCLIC DI-GMP-BINDING PROTEIN"/>
    <property type="match status" value="1"/>
</dbReference>
<evidence type="ECO:0000256" key="5">
    <source>
        <dbReference type="ARBA" id="ARBA00011437"/>
    </source>
</evidence>
<evidence type="ECO:0000313" key="16">
    <source>
        <dbReference type="EMBL" id="NYT47993.1"/>
    </source>
</evidence>
<dbReference type="GO" id="GO:0006011">
    <property type="term" value="P:UDP-alpha-D-glucose metabolic process"/>
    <property type="evidence" value="ECO:0007669"/>
    <property type="project" value="InterPro"/>
</dbReference>
<dbReference type="Proteomes" id="UP000559809">
    <property type="component" value="Unassembled WGS sequence"/>
</dbReference>
<dbReference type="AlphaFoldDB" id="A0A853FTR8"/>
<dbReference type="PANTHER" id="PTHR39083">
    <property type="entry name" value="CYCLIC DI-GMP-BINDING PROTEIN"/>
    <property type="match status" value="1"/>
</dbReference>
<keyword evidence="12 15" id="KW-1133">Transmembrane helix</keyword>
<evidence type="ECO:0000256" key="4">
    <source>
        <dbReference type="ARBA" id="ARBA00010714"/>
    </source>
</evidence>
<evidence type="ECO:0000256" key="14">
    <source>
        <dbReference type="ARBA" id="ARBA00033444"/>
    </source>
</evidence>
<dbReference type="InterPro" id="IPR018513">
    <property type="entry name" value="Cell_synthase_bac"/>
</dbReference>
<dbReference type="GO" id="GO:0030244">
    <property type="term" value="P:cellulose biosynthetic process"/>
    <property type="evidence" value="ECO:0007669"/>
    <property type="project" value="UniProtKB-KW"/>
</dbReference>
<protein>
    <recommendedName>
        <fullName evidence="6 15">Cyclic di-GMP-binding protein</fullName>
    </recommendedName>
    <alternativeName>
        <fullName evidence="14 15">Cellulose synthase regulatory subunit</fullName>
    </alternativeName>
</protein>
<comment type="caution">
    <text evidence="16">The sequence shown here is derived from an EMBL/GenBank/DDBJ whole genome shotgun (WGS) entry which is preliminary data.</text>
</comment>
<comment type="subcellular location">
    <subcellularLocation>
        <location evidence="2">Cell inner membrane</location>
        <topology evidence="2">Single-pass membrane protein</topology>
    </subcellularLocation>
</comment>
<comment type="subunit">
    <text evidence="5 15">Tightly associated with the cellulose synthase catalytic subunit.</text>
</comment>
<evidence type="ECO:0000256" key="8">
    <source>
        <dbReference type="ARBA" id="ARBA00022519"/>
    </source>
</evidence>
<dbReference type="EMBL" id="JACCEM010000001">
    <property type="protein sequence ID" value="NYT47993.1"/>
    <property type="molecule type" value="Genomic_DNA"/>
</dbReference>
<comment type="similarity">
    <text evidence="4 15">Belongs to the AcsB/BcsB family.</text>
</comment>
<evidence type="ECO:0000256" key="2">
    <source>
        <dbReference type="ARBA" id="ARBA00004377"/>
    </source>
</evidence>
<name>A0A853FTR8_9BURK</name>
<keyword evidence="7 15" id="KW-1003">Cell membrane</keyword>
<comment type="pathway">
    <text evidence="3 15">Glycan metabolism; bacterial cellulose biosynthesis.</text>
</comment>
<feature type="transmembrane region" description="Helical" evidence="15">
    <location>
        <begin position="715"/>
        <end position="734"/>
    </location>
</feature>
<keyword evidence="8 15" id="KW-0997">Cell inner membrane</keyword>
<organism evidence="16 17">
    <name type="scientific">Parapusillimonas granuli</name>
    <dbReference type="NCBI Taxonomy" id="380911"/>
    <lineage>
        <taxon>Bacteria</taxon>
        <taxon>Pseudomonadati</taxon>
        <taxon>Pseudomonadota</taxon>
        <taxon>Betaproteobacteria</taxon>
        <taxon>Burkholderiales</taxon>
        <taxon>Alcaligenaceae</taxon>
        <taxon>Parapusillimonas</taxon>
    </lineage>
</organism>
<accession>A0A853FTR8</accession>
<gene>
    <name evidence="16" type="ORF">H0A72_01575</name>
</gene>
<dbReference type="Gene3D" id="2.60.120.260">
    <property type="entry name" value="Galactose-binding domain-like"/>
    <property type="match status" value="2"/>
</dbReference>
<proteinExistence type="inferred from homology"/>
<evidence type="ECO:0000256" key="1">
    <source>
        <dbReference type="ARBA" id="ARBA00002057"/>
    </source>
</evidence>
<keyword evidence="17" id="KW-1185">Reference proteome</keyword>
<sequence>MRDCTKRFRPARTVMAALAAFAVMHGSVRGEPWAPAADHAAGAGHQLSLEQLGAQYPFQLKGVDASAGAYFDVRADEVVTQARLKLGYTYSPALISELSHINVLLNDVVAASLPVPRADAGKFQQRTIELPAHLVTESNRLRLQLIGHYTLECEDPLHSSLWANISNKSTLELAVERIVLPDDLSMLPLPFFDHRDQRRLELPFVFSGVDAATLEAAGTVASWFGALAGYRGASFPVRLDGGLPAKGNAVAFGLSPAKTPGPTLRIAPNPNDPYGKILYVQGRDGGELKRAARALSLGYDALVGPEAAITQLDELQPRKPYDAPNWLRTDRPVKFGELVSMRTLEAPGYRSETIRIPLRLPPDLFGWRAPPVPMDLRYRYSPQAGVVDSTLLFDVNEGFLRSFPLLSVAQLAERGWAEKSVFKELLPVRVPVEVPLERLMRRSELQYRFMYDYIKEGECRDVLIDNVRGRIDPESSIDLRGYPHFLPMPDLAAFSDSGFPFTRMADLSETGVVFQAKPAVQDIATYLTLMGRFGESTGHPATAVSVAFGKQGLEFADKDLVVISSGNQSWLAQFGEQVPAMLDGARKRFDTSDLQYRARDWMTPDPRDVERPVKSDLRYDSAGFNAIFAGFESPLRKGRSVVLISAGNAEAQRYAADALLGGEGYEQKIQGSLVVVHEKRISPLVAEYTYAVGSLGPLRRLEWTIAQYWPGVPPLRNAAVAAGALLAVALLLWLRKRLKGKRRTEGA</sequence>
<keyword evidence="10 15" id="KW-0812">Transmembrane</keyword>
<keyword evidence="9 15" id="KW-0973">c-di-GMP</keyword>
<evidence type="ECO:0000256" key="12">
    <source>
        <dbReference type="ARBA" id="ARBA00022989"/>
    </source>
</evidence>
<dbReference type="Pfam" id="PF03170">
    <property type="entry name" value="BcsB"/>
    <property type="match status" value="1"/>
</dbReference>
<dbReference type="InterPro" id="IPR003920">
    <property type="entry name" value="Cell_synth_B"/>
</dbReference>
<evidence type="ECO:0000256" key="10">
    <source>
        <dbReference type="ARBA" id="ARBA00022692"/>
    </source>
</evidence>
<reference evidence="16 17" key="1">
    <citation type="submission" date="2020-07" db="EMBL/GenBank/DDBJ databases">
        <title>Taxonomic revisions and descriptions of new bacterial species based on genomic comparisons in the high-G+C-content subgroup of the family Alcaligenaceae.</title>
        <authorList>
            <person name="Szabo A."/>
            <person name="Felfoldi T."/>
        </authorList>
    </citation>
    <scope>NUCLEOTIDE SEQUENCE [LARGE SCALE GENOMIC DNA]</scope>
    <source>
        <strain evidence="16 17">LMG 24012</strain>
    </source>
</reference>
<keyword evidence="13 15" id="KW-0472">Membrane</keyword>
<evidence type="ECO:0000256" key="11">
    <source>
        <dbReference type="ARBA" id="ARBA00022916"/>
    </source>
</evidence>
<evidence type="ECO:0000256" key="13">
    <source>
        <dbReference type="ARBA" id="ARBA00023136"/>
    </source>
</evidence>
<evidence type="ECO:0000256" key="15">
    <source>
        <dbReference type="RuleBase" id="RU365021"/>
    </source>
</evidence>